<dbReference type="InterPro" id="IPR043128">
    <property type="entry name" value="Rev_trsase/Diguanyl_cyclase"/>
</dbReference>
<protein>
    <submittedName>
        <fullName evidence="4">GGDEF domain-containing protein</fullName>
    </submittedName>
</protein>
<dbReference type="GO" id="GO:0071111">
    <property type="term" value="F:cyclic-guanylate-specific phosphodiesterase activity"/>
    <property type="evidence" value="ECO:0007669"/>
    <property type="project" value="InterPro"/>
</dbReference>
<dbReference type="Pfam" id="PF00990">
    <property type="entry name" value="GGDEF"/>
    <property type="match status" value="1"/>
</dbReference>
<dbReference type="PROSITE" id="PS50883">
    <property type="entry name" value="EAL"/>
    <property type="match status" value="1"/>
</dbReference>
<dbReference type="InterPro" id="IPR000160">
    <property type="entry name" value="GGDEF_dom"/>
</dbReference>
<dbReference type="InterPro" id="IPR035919">
    <property type="entry name" value="EAL_sf"/>
</dbReference>
<feature type="transmembrane region" description="Helical" evidence="1">
    <location>
        <begin position="12"/>
        <end position="33"/>
    </location>
</feature>
<dbReference type="GeneID" id="96779527"/>
<keyword evidence="1" id="KW-0472">Membrane</keyword>
<comment type="caution">
    <text evidence="4">The sequence shown here is derived from an EMBL/GenBank/DDBJ whole genome shotgun (WGS) entry which is preliminary data.</text>
</comment>
<dbReference type="PROSITE" id="PS50887">
    <property type="entry name" value="GGDEF"/>
    <property type="match status" value="1"/>
</dbReference>
<dbReference type="Gene3D" id="3.30.70.270">
    <property type="match status" value="1"/>
</dbReference>
<dbReference type="SUPFAM" id="SSF55073">
    <property type="entry name" value="Nucleotide cyclase"/>
    <property type="match status" value="1"/>
</dbReference>
<dbReference type="Proteomes" id="UP000433181">
    <property type="component" value="Unassembled WGS sequence"/>
</dbReference>
<evidence type="ECO:0000259" key="3">
    <source>
        <dbReference type="PROSITE" id="PS50887"/>
    </source>
</evidence>
<feature type="domain" description="GGDEF" evidence="3">
    <location>
        <begin position="332"/>
        <end position="455"/>
    </location>
</feature>
<dbReference type="EMBL" id="VUNR01000027">
    <property type="protein sequence ID" value="MSU09577.1"/>
    <property type="molecule type" value="Genomic_DNA"/>
</dbReference>
<dbReference type="CDD" id="cd01948">
    <property type="entry name" value="EAL"/>
    <property type="match status" value="1"/>
</dbReference>
<dbReference type="PANTHER" id="PTHR33121:SF71">
    <property type="entry name" value="OXYGEN SENSOR PROTEIN DOSP"/>
    <property type="match status" value="1"/>
</dbReference>
<dbReference type="InterPro" id="IPR050706">
    <property type="entry name" value="Cyclic-di-GMP_PDE-like"/>
</dbReference>
<dbReference type="SMART" id="SM00052">
    <property type="entry name" value="EAL"/>
    <property type="match status" value="1"/>
</dbReference>
<dbReference type="NCBIfam" id="TIGR00254">
    <property type="entry name" value="GGDEF"/>
    <property type="match status" value="1"/>
</dbReference>
<accession>A0A6I2UFQ7</accession>
<gene>
    <name evidence="4" type="ORF">FYJ84_11365</name>
</gene>
<name>A0A6I2UFQ7_9FIRM</name>
<dbReference type="AlphaFoldDB" id="A0A6I2UFQ7"/>
<dbReference type="SUPFAM" id="SSF141868">
    <property type="entry name" value="EAL domain-like"/>
    <property type="match status" value="1"/>
</dbReference>
<organism evidence="4 5">
    <name type="scientific">Anaerovibrio slackiae</name>
    <dbReference type="NCBI Taxonomy" id="2652309"/>
    <lineage>
        <taxon>Bacteria</taxon>
        <taxon>Bacillati</taxon>
        <taxon>Bacillota</taxon>
        <taxon>Negativicutes</taxon>
        <taxon>Selenomonadales</taxon>
        <taxon>Selenomonadaceae</taxon>
        <taxon>Anaerovibrio</taxon>
    </lineage>
</organism>
<dbReference type="SMART" id="SM00267">
    <property type="entry name" value="GGDEF"/>
    <property type="match status" value="1"/>
</dbReference>
<dbReference type="Pfam" id="PF00563">
    <property type="entry name" value="EAL"/>
    <property type="match status" value="1"/>
</dbReference>
<evidence type="ECO:0000259" key="2">
    <source>
        <dbReference type="PROSITE" id="PS50883"/>
    </source>
</evidence>
<keyword evidence="1" id="KW-0812">Transmembrane</keyword>
<dbReference type="RefSeq" id="WP_154407747.1">
    <property type="nucleotide sequence ID" value="NZ_VUNR01000027.1"/>
</dbReference>
<evidence type="ECO:0000256" key="1">
    <source>
        <dbReference type="SAM" id="Phobius"/>
    </source>
</evidence>
<reference evidence="4 5" key="1">
    <citation type="submission" date="2019-08" db="EMBL/GenBank/DDBJ databases">
        <title>In-depth cultivation of the pig gut microbiome towards novel bacterial diversity and tailored functional studies.</title>
        <authorList>
            <person name="Wylensek D."/>
            <person name="Hitch T.C.A."/>
            <person name="Clavel T."/>
        </authorList>
    </citation>
    <scope>NUCLEOTIDE SEQUENCE [LARGE SCALE GENOMIC DNA]</scope>
    <source>
        <strain evidence="4 5">WCA-693-APC-5D-A</strain>
    </source>
</reference>
<proteinExistence type="predicted"/>
<dbReference type="InterPro" id="IPR001633">
    <property type="entry name" value="EAL_dom"/>
</dbReference>
<keyword evidence="5" id="KW-1185">Reference proteome</keyword>
<evidence type="ECO:0000313" key="5">
    <source>
        <dbReference type="Proteomes" id="UP000433181"/>
    </source>
</evidence>
<dbReference type="PANTHER" id="PTHR33121">
    <property type="entry name" value="CYCLIC DI-GMP PHOSPHODIESTERASE PDEF"/>
    <property type="match status" value="1"/>
</dbReference>
<dbReference type="Gene3D" id="3.20.20.450">
    <property type="entry name" value="EAL domain"/>
    <property type="match status" value="1"/>
</dbReference>
<feature type="transmembrane region" description="Helical" evidence="1">
    <location>
        <begin position="271"/>
        <end position="293"/>
    </location>
</feature>
<keyword evidence="1" id="KW-1133">Transmembrane helix</keyword>
<sequence length="720" mass="82171">MKFTLHEKNDSFQALIVLGMLLMLCMGACQYALSQIMYREAETNMVEKTVQSRHLIDERIKKYYETLRYVNSVAESQTNSRSELNEYIRKVNPALKDFILIGAVTPQGEMIYGDKAPYDILPVLQQTMRGYEKIQYHCSGIFEHVIVSVPYWRGGRVCGAVYGILNSSAMNSLFYHEDDDSVVFAASQHSWQLGVSSMTIESQQAAHTFFNDESHWNSLSQKLYYNDYGIEAFENADKKWYMVSVAVPELDGWYVYRMLPAWVVDTPIHNVLYLVLVASMVLAVLFWLAMWTLDSNRRESQDKLIRLAYIDELTGLYNYAGLRRKWHTQGRKPVTIFVVDFNSFSALNMIMGNEYGDIVLKKTAAILKDGIDQGEMVCRVTADRFALLMNGEGALERVQNLLEQVRDSVREYTIVLSAGASVADEGGHMNAAYERAITALKYAKQGSNIVVFYDQKMYEEQQMRKRLEEDFEHALERRELKLYLQAKHHLQSDGWAGSEALVRWHHPELGLILPYQFVPLLESTGDIKRLDLYMLKEACRLIRHWLDEGKVVYPISVNISRAHFASKSLVANICMIADSFRVPRHMLELEITESAFIDDAATMVDRLQELSAAGFRLSIDDFGTGYSSLSMLEQIPADVLKLDRNFVLGWERNHNNSLVANVVRLARDFGMLTVIEGVETEEQAAMARESGCDVVQGWLYAKAEPVADYEKRVYGGGSDE</sequence>
<dbReference type="CDD" id="cd01949">
    <property type="entry name" value="GGDEF"/>
    <property type="match status" value="1"/>
</dbReference>
<feature type="domain" description="EAL" evidence="2">
    <location>
        <begin position="464"/>
        <end position="717"/>
    </location>
</feature>
<dbReference type="InterPro" id="IPR029787">
    <property type="entry name" value="Nucleotide_cyclase"/>
</dbReference>
<evidence type="ECO:0000313" key="4">
    <source>
        <dbReference type="EMBL" id="MSU09577.1"/>
    </source>
</evidence>